<feature type="domain" description="Tyr recombinase" evidence="6">
    <location>
        <begin position="162"/>
        <end position="352"/>
    </location>
</feature>
<dbReference type="SUPFAM" id="SSF47823">
    <property type="entry name" value="lambda integrase-like, N-terminal domain"/>
    <property type="match status" value="1"/>
</dbReference>
<organism evidence="8 9">
    <name type="scientific">Hymenobacter defluvii</name>
    <dbReference type="NCBI Taxonomy" id="2054411"/>
    <lineage>
        <taxon>Bacteria</taxon>
        <taxon>Pseudomonadati</taxon>
        <taxon>Bacteroidota</taxon>
        <taxon>Cytophagia</taxon>
        <taxon>Cytophagales</taxon>
        <taxon>Hymenobacteraceae</taxon>
        <taxon>Hymenobacter</taxon>
    </lineage>
</organism>
<evidence type="ECO:0000256" key="3">
    <source>
        <dbReference type="ARBA" id="ARBA00023172"/>
    </source>
</evidence>
<evidence type="ECO:0000259" key="7">
    <source>
        <dbReference type="PROSITE" id="PS51900"/>
    </source>
</evidence>
<reference evidence="8 9" key="1">
    <citation type="submission" date="2021-03" db="EMBL/GenBank/DDBJ databases">
        <authorList>
            <person name="Kim M.K."/>
        </authorList>
    </citation>
    <scope>NUCLEOTIDE SEQUENCE [LARGE SCALE GENOMIC DNA]</scope>
    <source>
        <strain evidence="8 9">BT507</strain>
    </source>
</reference>
<feature type="region of interest" description="Disordered" evidence="5">
    <location>
        <begin position="83"/>
        <end position="115"/>
    </location>
</feature>
<dbReference type="Gene3D" id="1.10.150.130">
    <property type="match status" value="1"/>
</dbReference>
<dbReference type="EMBL" id="JAGETX010000009">
    <property type="protein sequence ID" value="MBO3272065.1"/>
    <property type="molecule type" value="Genomic_DNA"/>
</dbReference>
<dbReference type="InterPro" id="IPR052925">
    <property type="entry name" value="Phage_Integrase-like_Recomb"/>
</dbReference>
<dbReference type="PROSITE" id="PS51900">
    <property type="entry name" value="CB"/>
    <property type="match status" value="1"/>
</dbReference>
<evidence type="ECO:0000256" key="5">
    <source>
        <dbReference type="SAM" id="MobiDB-lite"/>
    </source>
</evidence>
<evidence type="ECO:0000256" key="4">
    <source>
        <dbReference type="PROSITE-ProRule" id="PRU01248"/>
    </source>
</evidence>
<evidence type="ECO:0000313" key="9">
    <source>
        <dbReference type="Proteomes" id="UP000670527"/>
    </source>
</evidence>
<accession>A0ABS3TEI1</accession>
<dbReference type="SUPFAM" id="SSF56349">
    <property type="entry name" value="DNA breaking-rejoining enzymes"/>
    <property type="match status" value="1"/>
</dbReference>
<dbReference type="Proteomes" id="UP000670527">
    <property type="component" value="Unassembled WGS sequence"/>
</dbReference>
<dbReference type="Pfam" id="PF00589">
    <property type="entry name" value="Phage_integrase"/>
    <property type="match status" value="1"/>
</dbReference>
<dbReference type="InterPro" id="IPR010998">
    <property type="entry name" value="Integrase_recombinase_N"/>
</dbReference>
<name>A0ABS3TEI1_9BACT</name>
<proteinExistence type="predicted"/>
<dbReference type="PROSITE" id="PS51898">
    <property type="entry name" value="TYR_RECOMBINASE"/>
    <property type="match status" value="1"/>
</dbReference>
<feature type="compositionally biased region" description="Basic and acidic residues" evidence="5">
    <location>
        <begin position="88"/>
        <end position="115"/>
    </location>
</feature>
<dbReference type="InterPro" id="IPR013762">
    <property type="entry name" value="Integrase-like_cat_sf"/>
</dbReference>
<dbReference type="PANTHER" id="PTHR34605">
    <property type="entry name" value="PHAGE_INTEGRASE DOMAIN-CONTAINING PROTEIN"/>
    <property type="match status" value="1"/>
</dbReference>
<evidence type="ECO:0000313" key="8">
    <source>
        <dbReference type="EMBL" id="MBO3272065.1"/>
    </source>
</evidence>
<keyword evidence="3" id="KW-0233">DNA recombination</keyword>
<keyword evidence="2 4" id="KW-0238">DNA-binding</keyword>
<dbReference type="InterPro" id="IPR002104">
    <property type="entry name" value="Integrase_catalytic"/>
</dbReference>
<dbReference type="RefSeq" id="WP_208308340.1">
    <property type="nucleotide sequence ID" value="NZ_JAGETX010000009.1"/>
</dbReference>
<dbReference type="InterPro" id="IPR044068">
    <property type="entry name" value="CB"/>
</dbReference>
<evidence type="ECO:0000259" key="6">
    <source>
        <dbReference type="PROSITE" id="PS51898"/>
    </source>
</evidence>
<dbReference type="InterPro" id="IPR011010">
    <property type="entry name" value="DNA_brk_join_enz"/>
</dbReference>
<dbReference type="Gene3D" id="1.10.443.10">
    <property type="entry name" value="Intergrase catalytic core"/>
    <property type="match status" value="1"/>
</dbReference>
<dbReference type="PANTHER" id="PTHR34605:SF3">
    <property type="entry name" value="P CELL-TYPE AGGLUTINATION PROTEIN MAP4-LIKE-RELATED"/>
    <property type="match status" value="1"/>
</dbReference>
<dbReference type="CDD" id="cd00799">
    <property type="entry name" value="INT_Cre_C"/>
    <property type="match status" value="1"/>
</dbReference>
<protein>
    <submittedName>
        <fullName evidence="8">Tyrosine-type recombinase/integrase</fullName>
    </submittedName>
</protein>
<evidence type="ECO:0000256" key="2">
    <source>
        <dbReference type="ARBA" id="ARBA00023125"/>
    </source>
</evidence>
<gene>
    <name evidence="8" type="ORF">J4D97_15500</name>
</gene>
<keyword evidence="9" id="KW-1185">Reference proteome</keyword>
<comment type="caution">
    <text evidence="8">The sequence shown here is derived from an EMBL/GenBank/DDBJ whole genome shotgun (WGS) entry which is preliminary data.</text>
</comment>
<feature type="domain" description="Core-binding (CB)" evidence="7">
    <location>
        <begin position="19"/>
        <end position="136"/>
    </location>
</feature>
<sequence>MPEDLLVSSANRALGADLASQSSALAHYIEVGLRGSNNTQRAYLSDLRNFERFCIEQGLCPLPADAVTVSKFIIELADSPLPVRGKKQQQDQKATAEEASKSKQEEGKAAVDPPKRKLSTIRRHLAAIHKHHLLTGYPSPVNAEGVALVLKGITRTKTKQQKQAPAFTLDQLRGVLQALDLSKPAGIRDRALLLLGFFGAFRRSELIAINIEHLEWRREALLVHMHHSKTNQHGLTEDKAFFFAPELLYCPLRAVQDWLALLERSEGPLFVSLNRSAQPSARRLSAEWVNRLVQRFFGTEFSAHSLRSSFITIAVQSGQPTHTIKNQTKHKSNEMIDRYTRLNNVIVENAASKIRL</sequence>
<keyword evidence="1" id="KW-0229">DNA integration</keyword>
<evidence type="ECO:0000256" key="1">
    <source>
        <dbReference type="ARBA" id="ARBA00022908"/>
    </source>
</evidence>